<protein>
    <recommendedName>
        <fullName evidence="4">DUF1361 domain-containing protein</fullName>
    </recommendedName>
</protein>
<proteinExistence type="predicted"/>
<accession>A0A1W6MNP0</accession>
<evidence type="ECO:0000313" key="2">
    <source>
        <dbReference type="EMBL" id="ARN79211.1"/>
    </source>
</evidence>
<name>A0A1W6MNP0_9FLAO</name>
<feature type="transmembrane region" description="Helical" evidence="1">
    <location>
        <begin position="143"/>
        <end position="161"/>
    </location>
</feature>
<keyword evidence="1" id="KW-0812">Transmembrane</keyword>
<organism evidence="2 3">
    <name type="scientific">Nonlabens spongiae</name>
    <dbReference type="NCBI Taxonomy" id="331648"/>
    <lineage>
        <taxon>Bacteria</taxon>
        <taxon>Pseudomonadati</taxon>
        <taxon>Bacteroidota</taxon>
        <taxon>Flavobacteriia</taxon>
        <taxon>Flavobacteriales</taxon>
        <taxon>Flavobacteriaceae</taxon>
        <taxon>Nonlabens</taxon>
    </lineage>
</organism>
<keyword evidence="1" id="KW-0472">Membrane</keyword>
<feature type="transmembrane region" description="Helical" evidence="1">
    <location>
        <begin position="9"/>
        <end position="27"/>
    </location>
</feature>
<dbReference type="AlphaFoldDB" id="A0A1W6MNP0"/>
<dbReference type="Pfam" id="PF07099">
    <property type="entry name" value="DUF1361"/>
    <property type="match status" value="1"/>
</dbReference>
<dbReference type="InterPro" id="IPR009793">
    <property type="entry name" value="DUF1361"/>
</dbReference>
<keyword evidence="3" id="KW-1185">Reference proteome</keyword>
<feature type="transmembrane region" description="Helical" evidence="1">
    <location>
        <begin position="33"/>
        <end position="51"/>
    </location>
</feature>
<gene>
    <name evidence="2" type="ORF">BST97_15145</name>
</gene>
<dbReference type="EMBL" id="CP019344">
    <property type="protein sequence ID" value="ARN79211.1"/>
    <property type="molecule type" value="Genomic_DNA"/>
</dbReference>
<feature type="transmembrane region" description="Helical" evidence="1">
    <location>
        <begin position="111"/>
        <end position="131"/>
    </location>
</feature>
<dbReference type="STRING" id="331648.BST97_15145"/>
<evidence type="ECO:0008006" key="4">
    <source>
        <dbReference type="Google" id="ProtNLM"/>
    </source>
</evidence>
<feature type="transmembrane region" description="Helical" evidence="1">
    <location>
        <begin position="71"/>
        <end position="91"/>
    </location>
</feature>
<feature type="transmembrane region" description="Helical" evidence="1">
    <location>
        <begin position="195"/>
        <end position="213"/>
    </location>
</feature>
<reference evidence="2 3" key="1">
    <citation type="submission" date="2016-11" db="EMBL/GenBank/DDBJ databases">
        <title>Trade-off between light-utilization and light-protection in marine flavobacteria.</title>
        <authorList>
            <person name="Kumagai Y."/>
        </authorList>
    </citation>
    <scope>NUCLEOTIDE SEQUENCE [LARGE SCALE GENOMIC DNA]</scope>
    <source>
        <strain evidence="2 3">JCM 13191</strain>
    </source>
</reference>
<sequence>MKISKSNKLLICLITLSLTMLFFRIMLMESLRYSFLVWNLFLAGIPFYIAFWINRFKSQNNPRWSTHIKSAVVYGASCLWLLFLPNSFYIITDFIHLRYVTAFQFYFDALILSSFSLSALILGSASVLLIYKTLFPDKTIVTQLLFFISCSILNAIGVYLGRVLRWNSWDVVFNPRGLLYDILDLFQYNYINKRIWLAMLGLSGIYLASLYLSKKFFHV</sequence>
<dbReference type="Proteomes" id="UP000193431">
    <property type="component" value="Chromosome"/>
</dbReference>
<keyword evidence="1" id="KW-1133">Transmembrane helix</keyword>
<dbReference type="OrthoDB" id="4540541at2"/>
<evidence type="ECO:0000256" key="1">
    <source>
        <dbReference type="SAM" id="Phobius"/>
    </source>
</evidence>
<evidence type="ECO:0000313" key="3">
    <source>
        <dbReference type="Proteomes" id="UP000193431"/>
    </source>
</evidence>